<dbReference type="OrthoDB" id="3797628at2759"/>
<organism evidence="3 4">
    <name type="scientific">Macrolepiota fuliginosa MF-IS2</name>
    <dbReference type="NCBI Taxonomy" id="1400762"/>
    <lineage>
        <taxon>Eukaryota</taxon>
        <taxon>Fungi</taxon>
        <taxon>Dikarya</taxon>
        <taxon>Basidiomycota</taxon>
        <taxon>Agaricomycotina</taxon>
        <taxon>Agaricomycetes</taxon>
        <taxon>Agaricomycetidae</taxon>
        <taxon>Agaricales</taxon>
        <taxon>Agaricineae</taxon>
        <taxon>Agaricaceae</taxon>
        <taxon>Macrolepiota</taxon>
    </lineage>
</organism>
<evidence type="ECO:0000259" key="2">
    <source>
        <dbReference type="Pfam" id="PF12110"/>
    </source>
</evidence>
<dbReference type="Pfam" id="PF12110">
    <property type="entry name" value="Nup96"/>
    <property type="match status" value="1"/>
</dbReference>
<name>A0A9P5XBW3_9AGAR</name>
<dbReference type="InterPro" id="IPR021967">
    <property type="entry name" value="Nup98_C"/>
</dbReference>
<dbReference type="Proteomes" id="UP000807342">
    <property type="component" value="Unassembled WGS sequence"/>
</dbReference>
<feature type="compositionally biased region" description="Basic and acidic residues" evidence="1">
    <location>
        <begin position="181"/>
        <end position="195"/>
    </location>
</feature>
<feature type="region of interest" description="Disordered" evidence="1">
    <location>
        <begin position="698"/>
        <end position="722"/>
    </location>
</feature>
<evidence type="ECO:0000313" key="4">
    <source>
        <dbReference type="Proteomes" id="UP000807342"/>
    </source>
</evidence>
<feature type="region of interest" description="Disordered" evidence="1">
    <location>
        <begin position="1"/>
        <end position="87"/>
    </location>
</feature>
<dbReference type="EMBL" id="MU151243">
    <property type="protein sequence ID" value="KAF9446476.1"/>
    <property type="molecule type" value="Genomic_DNA"/>
</dbReference>
<proteinExistence type="predicted"/>
<evidence type="ECO:0000313" key="3">
    <source>
        <dbReference type="EMBL" id="KAF9446476.1"/>
    </source>
</evidence>
<dbReference type="Gene3D" id="1.25.40.690">
    <property type="match status" value="1"/>
</dbReference>
<keyword evidence="4" id="KW-1185">Reference proteome</keyword>
<reference evidence="3" key="1">
    <citation type="submission" date="2020-11" db="EMBL/GenBank/DDBJ databases">
        <authorList>
            <consortium name="DOE Joint Genome Institute"/>
            <person name="Ahrendt S."/>
            <person name="Riley R."/>
            <person name="Andreopoulos W."/>
            <person name="Labutti K."/>
            <person name="Pangilinan J."/>
            <person name="Ruiz-Duenas F.J."/>
            <person name="Barrasa J.M."/>
            <person name="Sanchez-Garcia M."/>
            <person name="Camarero S."/>
            <person name="Miyauchi S."/>
            <person name="Serrano A."/>
            <person name="Linde D."/>
            <person name="Babiker R."/>
            <person name="Drula E."/>
            <person name="Ayuso-Fernandez I."/>
            <person name="Pacheco R."/>
            <person name="Padilla G."/>
            <person name="Ferreira P."/>
            <person name="Barriuso J."/>
            <person name="Kellner H."/>
            <person name="Castanera R."/>
            <person name="Alfaro M."/>
            <person name="Ramirez L."/>
            <person name="Pisabarro A.G."/>
            <person name="Kuo A."/>
            <person name="Tritt A."/>
            <person name="Lipzen A."/>
            <person name="He G."/>
            <person name="Yan M."/>
            <person name="Ng V."/>
            <person name="Cullen D."/>
            <person name="Martin F."/>
            <person name="Rosso M.-N."/>
            <person name="Henrissat B."/>
            <person name="Hibbett D."/>
            <person name="Martinez A.T."/>
            <person name="Grigoriev I.V."/>
        </authorList>
    </citation>
    <scope>NUCLEOTIDE SEQUENCE</scope>
    <source>
        <strain evidence="3">MF-IS2</strain>
    </source>
</reference>
<feature type="region of interest" description="Disordered" evidence="1">
    <location>
        <begin position="155"/>
        <end position="195"/>
    </location>
</feature>
<comment type="caution">
    <text evidence="3">The sequence shown here is derived from an EMBL/GenBank/DDBJ whole genome shotgun (WGS) entry which is preliminary data.</text>
</comment>
<feature type="compositionally biased region" description="Low complexity" evidence="1">
    <location>
        <begin position="53"/>
        <end position="63"/>
    </location>
</feature>
<feature type="domain" description="Nuclear pore complex protein NUP96 C-terminal" evidence="2">
    <location>
        <begin position="448"/>
        <end position="806"/>
    </location>
</feature>
<feature type="compositionally biased region" description="Acidic residues" evidence="1">
    <location>
        <begin position="43"/>
        <end position="52"/>
    </location>
</feature>
<gene>
    <name evidence="3" type="ORF">P691DRAFT_733167</name>
</gene>
<sequence>MARFRAYTSESSSDDDEDNRPTRPLPARNAAPKEPEQERVEQDESDAEEVSESEASSSGASSSEIEEEEPTTRGRTGATARKRNALVQDDDGEIRYAHEVEEVDGALAQARGPLDGDPTIIPWAQQLGVDAQKMHVMQTSFFRMPEEAAALKALHETGPKTSRKRLDLPSPPKGFTRKHGRESDADGVRLDSRERRSFAHDVGSPMYKPSRKYARVDKTSSIVNGNEGSFIDAGLALGRSFRVGWGPGGILVHLGSICSPNSSPPSANSSTLNLTNTSALLTSNSVNNSSVSGSTAGPAMELAAKLLQHHLSCTNIVPDSMGIPAATPTPLPTTPTDATSDPSATKYLDFASFASLFPPTDISSSATLFRLGVSLFDPINLHLGGQRNSSITTPSAIAPDIRHRVTLLRRKAALGQWLEEVLKPAVDSDLRTKANGLVSGGAYTPADAAFTHLTGHQVEKACTVTADGGYLKLSTLISQAGGDEMFKDDIREQLRVWKADKLGPGAGTGFGSGLVGRGVWKVYSLLGGVLDGDEGELADKDADICSGLDWKRVFGLCLWYDEGLEASISDVVKAYEKLIARQSNQANTAAKPKPAAKPLPPWLLDVQRKKLPAALLSKWNNKPIHTEPDDPLYALIKLHADPVLSLSNVLNPLSFSSSLMEAGIAMCWHLYIILSRVIRIRDFADRRAVGTRKPLVNGTSSGSFKGRDESSEDEEREGRYERLAVDGHSPTADLLSSAYAFELESWGMIQEAIFVLLHIEGSVGREKAIKDLLARTAPDLDEWMTRGIVGSLKIPMAWVDEAKAQYALSNGEFYRAYELFLAAGHYNAAHNIAMLELAPDAILARDLDLVKEMFGVFDSETRHDKIEGWFVRGKVLLDYVHTLTRLPKLQALIEDDNEDGTRPAVPDAAIAQEIDDLTRRVPRMIGILPDVFYRSWASDPRHAAATEEMVKNLLAQTEKVKPIALSQIQQPTLTVVDGATKLGLVSSVGLARFTKSIEV</sequence>
<evidence type="ECO:0000256" key="1">
    <source>
        <dbReference type="SAM" id="MobiDB-lite"/>
    </source>
</evidence>
<dbReference type="AlphaFoldDB" id="A0A9P5XBW3"/>
<accession>A0A9P5XBW3</accession>
<feature type="compositionally biased region" description="Basic and acidic residues" evidence="1">
    <location>
        <begin position="31"/>
        <end position="42"/>
    </location>
</feature>
<protein>
    <recommendedName>
        <fullName evidence="2">Nuclear pore complex protein NUP96 C-terminal domain-containing protein</fullName>
    </recommendedName>
</protein>